<proteinExistence type="predicted"/>
<keyword evidence="2" id="KW-1185">Reference proteome</keyword>
<reference evidence="2" key="1">
    <citation type="submission" date="2016-06" db="EMBL/GenBank/DDBJ databases">
        <authorList>
            <person name="Varghese N."/>
            <person name="Submissions Spin"/>
        </authorList>
    </citation>
    <scope>NUCLEOTIDE SEQUENCE [LARGE SCALE GENOMIC DNA]</scope>
    <source>
        <strain evidence="2">DSM 45246</strain>
    </source>
</reference>
<protein>
    <submittedName>
        <fullName evidence="1">Uncharacterized protein</fullName>
    </submittedName>
</protein>
<dbReference type="Proteomes" id="UP000199629">
    <property type="component" value="Unassembled WGS sequence"/>
</dbReference>
<evidence type="ECO:0000313" key="1">
    <source>
        <dbReference type="EMBL" id="SCE68766.1"/>
    </source>
</evidence>
<name>A0A1C4UAT8_9ACTN</name>
<sequence>MREGYAHDAVLAMAPDADDGAPGAAVTVALCGHWEHQPSCPVAAHHTAVERAGDELRLRILFATEPHLEPRVRRDIDRALGHGELTGPDGATTRWRLLRSGMREPSPDEVAHLDRLIRG</sequence>
<gene>
    <name evidence="1" type="ORF">GA0070214_101505</name>
</gene>
<dbReference type="AlphaFoldDB" id="A0A1C4UAT8"/>
<organism evidence="1 2">
    <name type="scientific">Micromonospora chaiyaphumensis</name>
    <dbReference type="NCBI Taxonomy" id="307119"/>
    <lineage>
        <taxon>Bacteria</taxon>
        <taxon>Bacillati</taxon>
        <taxon>Actinomycetota</taxon>
        <taxon>Actinomycetes</taxon>
        <taxon>Micromonosporales</taxon>
        <taxon>Micromonosporaceae</taxon>
        <taxon>Micromonospora</taxon>
    </lineage>
</organism>
<dbReference type="RefSeq" id="WP_091258540.1">
    <property type="nucleotide sequence ID" value="NZ_FMCS01000001.1"/>
</dbReference>
<evidence type="ECO:0000313" key="2">
    <source>
        <dbReference type="Proteomes" id="UP000199629"/>
    </source>
</evidence>
<accession>A0A1C4UAT8</accession>
<dbReference type="EMBL" id="FMCS01000001">
    <property type="protein sequence ID" value="SCE68766.1"/>
    <property type="molecule type" value="Genomic_DNA"/>
</dbReference>